<gene>
    <name evidence="1" type="ORF">SDC9_52972</name>
</gene>
<sequence>MKIYLDGEEIAFPENSPSKEDVLASVKETLGRKARLIRSIEVDGTEMDEEGFLALSGGTEARFEGRPVREFLAETLADASEYQKRLAAGLARAADHLEADRTGEGLELVGKAAEGIGWVLQVIHNSQLLLGLDDGEVGSGGLGETKTALLSELENASRSVEEGKPLELAYTLRSGILPRIESLGGYIGALKDIGDSTVQ</sequence>
<proteinExistence type="predicted"/>
<accession>A0A644WS54</accession>
<dbReference type="EMBL" id="VSSQ01001251">
    <property type="protein sequence ID" value="MPM06670.1"/>
    <property type="molecule type" value="Genomic_DNA"/>
</dbReference>
<comment type="caution">
    <text evidence="1">The sequence shown here is derived from an EMBL/GenBank/DDBJ whole genome shotgun (WGS) entry which is preliminary data.</text>
</comment>
<reference evidence="1" key="1">
    <citation type="submission" date="2019-08" db="EMBL/GenBank/DDBJ databases">
        <authorList>
            <person name="Kucharzyk K."/>
            <person name="Murdoch R.W."/>
            <person name="Higgins S."/>
            <person name="Loffler F."/>
        </authorList>
    </citation>
    <scope>NUCLEOTIDE SEQUENCE</scope>
</reference>
<dbReference type="AlphaFoldDB" id="A0A644WS54"/>
<evidence type="ECO:0000313" key="1">
    <source>
        <dbReference type="EMBL" id="MPM06670.1"/>
    </source>
</evidence>
<name>A0A644WS54_9ZZZZ</name>
<protein>
    <submittedName>
        <fullName evidence="1">Uncharacterized protein</fullName>
    </submittedName>
</protein>
<organism evidence="1">
    <name type="scientific">bioreactor metagenome</name>
    <dbReference type="NCBI Taxonomy" id="1076179"/>
    <lineage>
        <taxon>unclassified sequences</taxon>
        <taxon>metagenomes</taxon>
        <taxon>ecological metagenomes</taxon>
    </lineage>
</organism>